<evidence type="ECO:0000313" key="1">
    <source>
        <dbReference type="EMBL" id="CAG7731075.1"/>
    </source>
</evidence>
<reference evidence="1" key="1">
    <citation type="submission" date="2021-06" db="EMBL/GenBank/DDBJ databases">
        <authorList>
            <person name="Hodson N. C."/>
            <person name="Mongue J. A."/>
            <person name="Jaron S. K."/>
        </authorList>
    </citation>
    <scope>NUCLEOTIDE SEQUENCE</scope>
</reference>
<accession>A0A8J2P3Z8</accession>
<feature type="non-terminal residue" evidence="1">
    <location>
        <position position="1"/>
    </location>
</feature>
<protein>
    <submittedName>
        <fullName evidence="1">Uncharacterized protein</fullName>
    </submittedName>
</protein>
<sequence>MEKFLLFATSSKIFNGVDALEGEFPWRVSFRVEMKAACSVTQISNL</sequence>
<dbReference type="AlphaFoldDB" id="A0A8J2P3Z8"/>
<comment type="caution">
    <text evidence="1">The sequence shown here is derived from an EMBL/GenBank/DDBJ whole genome shotgun (WGS) entry which is preliminary data.</text>
</comment>
<name>A0A8J2P3Z8_9HEXA</name>
<keyword evidence="2" id="KW-1185">Reference proteome</keyword>
<gene>
    <name evidence="1" type="ORF">AFUS01_LOCUS19684</name>
</gene>
<organism evidence="1 2">
    <name type="scientific">Allacma fusca</name>
    <dbReference type="NCBI Taxonomy" id="39272"/>
    <lineage>
        <taxon>Eukaryota</taxon>
        <taxon>Metazoa</taxon>
        <taxon>Ecdysozoa</taxon>
        <taxon>Arthropoda</taxon>
        <taxon>Hexapoda</taxon>
        <taxon>Collembola</taxon>
        <taxon>Symphypleona</taxon>
        <taxon>Sminthuridae</taxon>
        <taxon>Allacma</taxon>
    </lineage>
</organism>
<dbReference type="Proteomes" id="UP000708208">
    <property type="component" value="Unassembled WGS sequence"/>
</dbReference>
<evidence type="ECO:0000313" key="2">
    <source>
        <dbReference type="Proteomes" id="UP000708208"/>
    </source>
</evidence>
<proteinExistence type="predicted"/>
<dbReference type="EMBL" id="CAJVCH010205340">
    <property type="protein sequence ID" value="CAG7731075.1"/>
    <property type="molecule type" value="Genomic_DNA"/>
</dbReference>